<evidence type="ECO:0000313" key="3">
    <source>
        <dbReference type="Proteomes" id="UP001303899"/>
    </source>
</evidence>
<sequence length="94" mass="10566">MKQLILSFAVFTAIGNVAYSQEKPNKVTKATISKVKKEVILEEGKDPICKMHVEKDAKNTSTYQGKKVNFCSIVCKEMFDKNPEKYAVKAAVKH</sequence>
<dbReference type="RefSeq" id="WP_323325519.1">
    <property type="nucleotide sequence ID" value="NZ_JAYGIL010000003.1"/>
</dbReference>
<gene>
    <name evidence="2" type="ORF">VB776_02015</name>
</gene>
<dbReference type="InterPro" id="IPR012348">
    <property type="entry name" value="RNR-like"/>
</dbReference>
<accession>A0ABU5RZM1</accession>
<dbReference type="EMBL" id="JAYGIL010000003">
    <property type="protein sequence ID" value="MEA5401671.1"/>
    <property type="molecule type" value="Genomic_DNA"/>
</dbReference>
<reference evidence="2 3" key="1">
    <citation type="submission" date="2023-12" db="EMBL/GenBank/DDBJ databases">
        <title>Novel species of the genus Arcicella isolated from rivers.</title>
        <authorList>
            <person name="Lu H."/>
        </authorList>
    </citation>
    <scope>NUCLEOTIDE SEQUENCE [LARGE SCALE GENOMIC DNA]</scope>
    <source>
        <strain evidence="2 3">DC2W</strain>
    </source>
</reference>
<keyword evidence="3" id="KW-1185">Reference proteome</keyword>
<organism evidence="2 3">
    <name type="scientific">Arcicella gelida</name>
    <dbReference type="NCBI Taxonomy" id="2984195"/>
    <lineage>
        <taxon>Bacteria</taxon>
        <taxon>Pseudomonadati</taxon>
        <taxon>Bacteroidota</taxon>
        <taxon>Cytophagia</taxon>
        <taxon>Cytophagales</taxon>
        <taxon>Flectobacillaceae</taxon>
        <taxon>Arcicella</taxon>
    </lineage>
</organism>
<dbReference type="Pfam" id="PF04945">
    <property type="entry name" value="YHS"/>
    <property type="match status" value="1"/>
</dbReference>
<dbReference type="Gene3D" id="1.10.620.20">
    <property type="entry name" value="Ribonucleotide Reductase, subunit A"/>
    <property type="match status" value="1"/>
</dbReference>
<comment type="caution">
    <text evidence="2">The sequence shown here is derived from an EMBL/GenBank/DDBJ whole genome shotgun (WGS) entry which is preliminary data.</text>
</comment>
<dbReference type="InterPro" id="IPR007029">
    <property type="entry name" value="YHS_dom"/>
</dbReference>
<protein>
    <submittedName>
        <fullName evidence="2">YHS domain-containing protein</fullName>
    </submittedName>
</protein>
<dbReference type="Proteomes" id="UP001303899">
    <property type="component" value="Unassembled WGS sequence"/>
</dbReference>
<name>A0ABU5RZM1_9BACT</name>
<dbReference type="SUPFAM" id="SSF47240">
    <property type="entry name" value="Ferritin-like"/>
    <property type="match status" value="1"/>
</dbReference>
<evidence type="ECO:0000313" key="2">
    <source>
        <dbReference type="EMBL" id="MEA5401671.1"/>
    </source>
</evidence>
<proteinExistence type="predicted"/>
<dbReference type="InterPro" id="IPR009078">
    <property type="entry name" value="Ferritin-like_SF"/>
</dbReference>
<evidence type="ECO:0000259" key="1">
    <source>
        <dbReference type="Pfam" id="PF04945"/>
    </source>
</evidence>
<feature type="domain" description="YHS" evidence="1">
    <location>
        <begin position="45"/>
        <end position="87"/>
    </location>
</feature>